<keyword evidence="2" id="KW-1185">Reference proteome</keyword>
<protein>
    <submittedName>
        <fullName evidence="1">Uncharacterized protein</fullName>
    </submittedName>
</protein>
<proteinExistence type="predicted"/>
<accession>A0A2I2KYX1</accession>
<evidence type="ECO:0000313" key="2">
    <source>
        <dbReference type="Proteomes" id="UP000234331"/>
    </source>
</evidence>
<evidence type="ECO:0000313" key="1">
    <source>
        <dbReference type="EMBL" id="SNQ50865.1"/>
    </source>
</evidence>
<dbReference type="AlphaFoldDB" id="A0A2I2KYX1"/>
<reference evidence="1 2" key="1">
    <citation type="submission" date="2017-06" db="EMBL/GenBank/DDBJ databases">
        <authorList>
            <person name="Kim H.J."/>
            <person name="Triplett B.A."/>
        </authorList>
    </citation>
    <scope>NUCLEOTIDE SEQUENCE [LARGE SCALE GENOMIC DNA]</scope>
    <source>
        <strain evidence="1">FRACA_ARgP5</strain>
    </source>
</reference>
<dbReference type="EMBL" id="FZMO01000501">
    <property type="protein sequence ID" value="SNQ50865.1"/>
    <property type="molecule type" value="Genomic_DNA"/>
</dbReference>
<gene>
    <name evidence="1" type="ORF">FRACA_550020</name>
</gene>
<name>A0A2I2KYX1_9ACTN</name>
<organism evidence="1 2">
    <name type="scientific">Frankia canadensis</name>
    <dbReference type="NCBI Taxonomy" id="1836972"/>
    <lineage>
        <taxon>Bacteria</taxon>
        <taxon>Bacillati</taxon>
        <taxon>Actinomycetota</taxon>
        <taxon>Actinomycetes</taxon>
        <taxon>Frankiales</taxon>
        <taxon>Frankiaceae</taxon>
        <taxon>Frankia</taxon>
    </lineage>
</organism>
<dbReference type="Proteomes" id="UP000234331">
    <property type="component" value="Unassembled WGS sequence"/>
</dbReference>
<sequence>MPDWVPACVRVAVIAAPDGYCSACINDVRVDASLRRYVASVSKHTPMRSAPDPSVRMRSSFAAGVQAVHLGGGRRRRRSSARSSRP</sequence>